<evidence type="ECO:0000259" key="2">
    <source>
        <dbReference type="Pfam" id="PF11716"/>
    </source>
</evidence>
<dbReference type="PANTHER" id="PTHR40758:SF1">
    <property type="entry name" value="CONSERVED PROTEIN"/>
    <property type="match status" value="1"/>
</dbReference>
<dbReference type="InterPro" id="IPR024344">
    <property type="entry name" value="MDMPI_metal-binding"/>
</dbReference>
<proteinExistence type="predicted"/>
<dbReference type="Pfam" id="PF07398">
    <property type="entry name" value="MDMPI_C"/>
    <property type="match status" value="1"/>
</dbReference>
<feature type="domain" description="MDMPI C-terminal" evidence="1">
    <location>
        <begin position="143"/>
        <end position="243"/>
    </location>
</feature>
<sequence>MDHLDTDRLATALVEQTDAFVRAVADADWDAHLPTCPEWRLRVLVGHIGQEHRWITSIVWNRQADGIPDPHDATPPADWQQWLRRGAEDLVGAVRATGPDTPVRTFDEPRPAKFWLRRATHDTTVHRVDAALHAGVPYDIAPDLAADAITELLEFLALPVAEALRPAVTKLRGDGETMRITTTDADGPAWLVIRTPDGVRWQPGRGPADVELTGSAQDLLLVLTRRLEPTRVAVHGESALLAHWLEHASL</sequence>
<keyword evidence="4" id="KW-1185">Reference proteome</keyword>
<evidence type="ECO:0000313" key="3">
    <source>
        <dbReference type="EMBL" id="GGO48210.1"/>
    </source>
</evidence>
<feature type="domain" description="Mycothiol-dependent maleylpyruvate isomerase metal-binding" evidence="2">
    <location>
        <begin position="12"/>
        <end position="131"/>
    </location>
</feature>
<evidence type="ECO:0000259" key="1">
    <source>
        <dbReference type="Pfam" id="PF07398"/>
    </source>
</evidence>
<dbReference type="Proteomes" id="UP000656881">
    <property type="component" value="Unassembled WGS sequence"/>
</dbReference>
<dbReference type="InterPro" id="IPR017517">
    <property type="entry name" value="Maleyloyr_isom"/>
</dbReference>
<dbReference type="InterPro" id="IPR034660">
    <property type="entry name" value="DinB/YfiT-like"/>
</dbReference>
<dbReference type="EMBL" id="BMNG01000009">
    <property type="protein sequence ID" value="GGO48210.1"/>
    <property type="molecule type" value="Genomic_DNA"/>
</dbReference>
<name>A0ABQ2M8R4_9ACTN</name>
<dbReference type="NCBIfam" id="TIGR03083">
    <property type="entry name" value="maleylpyruvate isomerase family mycothiol-dependent enzyme"/>
    <property type="match status" value="1"/>
</dbReference>
<dbReference type="Pfam" id="PF11716">
    <property type="entry name" value="MDMPI_N"/>
    <property type="match status" value="1"/>
</dbReference>
<gene>
    <name evidence="3" type="ORF">GCM10012286_43290</name>
</gene>
<dbReference type="PANTHER" id="PTHR40758">
    <property type="entry name" value="CONSERVED PROTEIN"/>
    <property type="match status" value="1"/>
</dbReference>
<protein>
    <recommendedName>
        <fullName evidence="5">Maleylpyruvate isomerase family mycothiol-dependent enzyme</fullName>
    </recommendedName>
</protein>
<evidence type="ECO:0000313" key="4">
    <source>
        <dbReference type="Proteomes" id="UP000656881"/>
    </source>
</evidence>
<dbReference type="InterPro" id="IPR036527">
    <property type="entry name" value="SCP2_sterol-bd_dom_sf"/>
</dbReference>
<organism evidence="3 4">
    <name type="scientific">Streptomyces lasiicapitis</name>
    <dbReference type="NCBI Taxonomy" id="1923961"/>
    <lineage>
        <taxon>Bacteria</taxon>
        <taxon>Bacillati</taxon>
        <taxon>Actinomycetota</taxon>
        <taxon>Actinomycetes</taxon>
        <taxon>Kitasatosporales</taxon>
        <taxon>Streptomycetaceae</taxon>
        <taxon>Streptomyces</taxon>
    </lineage>
</organism>
<reference evidence="4" key="1">
    <citation type="journal article" date="2019" name="Int. J. Syst. Evol. Microbiol.">
        <title>The Global Catalogue of Microorganisms (GCM) 10K type strain sequencing project: providing services to taxonomists for standard genome sequencing and annotation.</title>
        <authorList>
            <consortium name="The Broad Institute Genomics Platform"/>
            <consortium name="The Broad Institute Genome Sequencing Center for Infectious Disease"/>
            <person name="Wu L."/>
            <person name="Ma J."/>
        </authorList>
    </citation>
    <scope>NUCLEOTIDE SEQUENCE [LARGE SCALE GENOMIC DNA]</scope>
    <source>
        <strain evidence="4">CGMCC 4.7349</strain>
    </source>
</reference>
<dbReference type="InterPro" id="IPR010872">
    <property type="entry name" value="MDMPI_C-term_domain"/>
</dbReference>
<dbReference type="SUPFAM" id="SSF55718">
    <property type="entry name" value="SCP-like"/>
    <property type="match status" value="1"/>
</dbReference>
<accession>A0ABQ2M8R4</accession>
<comment type="caution">
    <text evidence="3">The sequence shown here is derived from an EMBL/GenBank/DDBJ whole genome shotgun (WGS) entry which is preliminary data.</text>
</comment>
<evidence type="ECO:0008006" key="5">
    <source>
        <dbReference type="Google" id="ProtNLM"/>
    </source>
</evidence>
<dbReference type="SUPFAM" id="SSF109854">
    <property type="entry name" value="DinB/YfiT-like putative metalloenzymes"/>
    <property type="match status" value="1"/>
</dbReference>